<name>A0A6J5CSK1_9BURK</name>
<dbReference type="AlphaFoldDB" id="A0A6J5CSK1"/>
<keyword evidence="2" id="KW-1185">Reference proteome</keyword>
<evidence type="ECO:0000313" key="1">
    <source>
        <dbReference type="EMBL" id="CAB3742772.1"/>
    </source>
</evidence>
<protein>
    <submittedName>
        <fullName evidence="1">Uncharacterized protein</fullName>
    </submittedName>
</protein>
<dbReference type="Proteomes" id="UP000494255">
    <property type="component" value="Unassembled WGS sequence"/>
</dbReference>
<sequence>MNTLGYVGSALVAFGSVAWTLTTVAGRFDHAFDSDQHLPAPANDDRALPEARSRRAFRIGSAVSMLLRNGLPATPVRLRCLPQEQAANAPRVPADVTPTLSFANCHYYKICCVCGEPLGQYKAFITRPLSAISRRCSEAPAHQDCAKFTAATQSRGTSIGLVMVWVTRTYEVSDGDSDVRVCIGDPEQVFWYQDGRCARRDEVRACFEAELPPLYTAAHVAGDEALLRLDMSVARATRFFPRHGFAPHLG</sequence>
<organism evidence="1 2">
    <name type="scientific">Paraburkholderia sediminicola</name>
    <dbReference type="NCBI Taxonomy" id="458836"/>
    <lineage>
        <taxon>Bacteria</taxon>
        <taxon>Pseudomonadati</taxon>
        <taxon>Pseudomonadota</taxon>
        <taxon>Betaproteobacteria</taxon>
        <taxon>Burkholderiales</taxon>
        <taxon>Burkholderiaceae</taxon>
        <taxon>Paraburkholderia</taxon>
    </lineage>
</organism>
<gene>
    <name evidence="1" type="ORF">LMG24238_06938</name>
</gene>
<evidence type="ECO:0000313" key="2">
    <source>
        <dbReference type="Proteomes" id="UP000494255"/>
    </source>
</evidence>
<dbReference type="RefSeq" id="WP_175054384.1">
    <property type="nucleotide sequence ID" value="NZ_CADIKC010000015.1"/>
</dbReference>
<reference evidence="1 2" key="1">
    <citation type="submission" date="2020-04" db="EMBL/GenBank/DDBJ databases">
        <authorList>
            <person name="De Canck E."/>
        </authorList>
    </citation>
    <scope>NUCLEOTIDE SEQUENCE [LARGE SCALE GENOMIC DNA]</scope>
    <source>
        <strain evidence="1 2">LMG 24238</strain>
    </source>
</reference>
<dbReference type="EMBL" id="CADIKC010000015">
    <property type="protein sequence ID" value="CAB3742772.1"/>
    <property type="molecule type" value="Genomic_DNA"/>
</dbReference>
<dbReference type="GeneID" id="97045501"/>
<accession>A0A6J5CSK1</accession>
<proteinExistence type="predicted"/>